<protein>
    <submittedName>
        <fullName evidence="8">Fusaric acid resistance protein FusB/FusC</fullName>
    </submittedName>
</protein>
<dbReference type="GO" id="GO:0005886">
    <property type="term" value="C:plasma membrane"/>
    <property type="evidence" value="ECO:0007669"/>
    <property type="project" value="UniProtKB-SubCell"/>
</dbReference>
<dbReference type="Proteomes" id="UP000052268">
    <property type="component" value="Unassembled WGS sequence"/>
</dbReference>
<dbReference type="GO" id="GO:0022857">
    <property type="term" value="F:transmembrane transporter activity"/>
    <property type="evidence" value="ECO:0007669"/>
    <property type="project" value="InterPro"/>
</dbReference>
<feature type="transmembrane region" description="Helical" evidence="7">
    <location>
        <begin position="65"/>
        <end position="82"/>
    </location>
</feature>
<comment type="caution">
    <text evidence="8">The sequence shown here is derived from an EMBL/GenBank/DDBJ whole genome shotgun (WGS) entry which is preliminary data.</text>
</comment>
<dbReference type="RefSeq" id="WP_059150677.1">
    <property type="nucleotide sequence ID" value="NZ_KQ130452.1"/>
</dbReference>
<organism evidence="8 9">
    <name type="scientific">Novosphingobium barchaimii LL02</name>
    <dbReference type="NCBI Taxonomy" id="1114963"/>
    <lineage>
        <taxon>Bacteria</taxon>
        <taxon>Pseudomonadati</taxon>
        <taxon>Pseudomonadota</taxon>
        <taxon>Alphaproteobacteria</taxon>
        <taxon>Sphingomonadales</taxon>
        <taxon>Sphingomonadaceae</taxon>
        <taxon>Novosphingobium</taxon>
    </lineage>
</organism>
<feature type="transmembrane region" description="Helical" evidence="7">
    <location>
        <begin position="149"/>
        <end position="171"/>
    </location>
</feature>
<feature type="transmembrane region" description="Helical" evidence="7">
    <location>
        <begin position="397"/>
        <end position="414"/>
    </location>
</feature>
<dbReference type="Pfam" id="PF04632">
    <property type="entry name" value="FUSC"/>
    <property type="match status" value="1"/>
</dbReference>
<dbReference type="PANTHER" id="PTHR30509:SF9">
    <property type="entry name" value="MULTIDRUG RESISTANCE PROTEIN MDTO"/>
    <property type="match status" value="1"/>
</dbReference>
<keyword evidence="6 7" id="KW-0472">Membrane</keyword>
<accession>A0A0J7Y4R5</accession>
<keyword evidence="5 7" id="KW-1133">Transmembrane helix</keyword>
<keyword evidence="9" id="KW-1185">Reference proteome</keyword>
<feature type="transmembrane region" description="Helical" evidence="7">
    <location>
        <begin position="40"/>
        <end position="58"/>
    </location>
</feature>
<evidence type="ECO:0000256" key="3">
    <source>
        <dbReference type="ARBA" id="ARBA00022475"/>
    </source>
</evidence>
<feature type="transmembrane region" description="Helical" evidence="7">
    <location>
        <begin position="12"/>
        <end position="34"/>
    </location>
</feature>
<keyword evidence="3" id="KW-1003">Cell membrane</keyword>
<proteinExistence type="predicted"/>
<evidence type="ECO:0000256" key="7">
    <source>
        <dbReference type="SAM" id="Phobius"/>
    </source>
</evidence>
<evidence type="ECO:0000313" key="8">
    <source>
        <dbReference type="EMBL" id="KMS58906.1"/>
    </source>
</evidence>
<feature type="transmembrane region" description="Helical" evidence="7">
    <location>
        <begin position="370"/>
        <end position="391"/>
    </location>
</feature>
<feature type="transmembrane region" description="Helical" evidence="7">
    <location>
        <begin position="423"/>
        <end position="443"/>
    </location>
</feature>
<keyword evidence="4 7" id="KW-0812">Transmembrane</keyword>
<gene>
    <name evidence="8" type="ORF">V474_13020</name>
</gene>
<sequence>MNAALFNRWGIPAAVFSLKALAAAILATYISFSIGLERPYWAFLTSYIVAAPLAGAVISKALFRVIGTFVGAAMAVIMVPPLSHSPELLTLAIASWLALCVFVSLLERTPRGYAFVLAGYTAVLIVLPAVNTPGEIFTDASLRVQEITIGILCSSLMHGVVFPNSVSTFLLGRVAMMLRDAERWSRDSLELEPDAAVEAERRRLAQDVTELHNLSIHLPYETSRPAPRVRTVRALQDQLSLLMPLGAAVADRVAALRERGGLADSAVALLADTRAWLDAIEGPREDREAAAQDLKARCLALEPEVSARSNWDDLLQLSLGSRLSSLIDAHLDCRDLAEQLGTLDRKPVSLRIPRLLEGRRNREVHRDVAGALRGAAGAAVTIILGSVLWIGSGWSDGATAVMLSGVFLALFSAMDNPVLPLRLFFWGTLIATIIGFIYAFMILPRVTGFPELALTLAPALLVLGSLMHSPRFAGVALPALLGMGSPFIIAVKYNDNFVSFANGALAQLTGTLFAIVMARLLQTAGLKSAIRRTLRAGWRDIAERSNVMGPPDVRGWINRMLDRIAVLSPRLVLSGKQPGEPLYDVLRDLRTGVAIGELRQLRLDLPAARTGTLTSVLAEVGAYYRRLEPEERAPADPELLGDIDKALILFVADEDRSVRRQAALALVSLRRNLFPDAAALKGLP</sequence>
<evidence type="ECO:0000313" key="9">
    <source>
        <dbReference type="Proteomes" id="UP000052268"/>
    </source>
</evidence>
<reference evidence="8 9" key="1">
    <citation type="journal article" date="2015" name="G3 (Bethesda)">
        <title>Insights into Ongoing Evolution of the Hexachlorocyclohexane Catabolic Pathway from Comparative Genomics of Ten Sphingomonadaceae Strains.</title>
        <authorList>
            <person name="Pearce S.L."/>
            <person name="Oakeshott J.G."/>
            <person name="Pandey G."/>
        </authorList>
    </citation>
    <scope>NUCLEOTIDE SEQUENCE [LARGE SCALE GENOMIC DNA]</scope>
    <source>
        <strain evidence="8 9">LL02</strain>
    </source>
</reference>
<dbReference type="PANTHER" id="PTHR30509">
    <property type="entry name" value="P-HYDROXYBENZOIC ACID EFFLUX PUMP SUBUNIT-RELATED"/>
    <property type="match status" value="1"/>
</dbReference>
<feature type="transmembrane region" description="Helical" evidence="7">
    <location>
        <begin position="88"/>
        <end position="106"/>
    </location>
</feature>
<evidence type="ECO:0000256" key="6">
    <source>
        <dbReference type="ARBA" id="ARBA00023136"/>
    </source>
</evidence>
<keyword evidence="2" id="KW-0813">Transport</keyword>
<feature type="transmembrane region" description="Helical" evidence="7">
    <location>
        <begin position="497"/>
        <end position="521"/>
    </location>
</feature>
<feature type="transmembrane region" description="Helical" evidence="7">
    <location>
        <begin position="473"/>
        <end position="491"/>
    </location>
</feature>
<evidence type="ECO:0000256" key="5">
    <source>
        <dbReference type="ARBA" id="ARBA00022989"/>
    </source>
</evidence>
<dbReference type="OrthoDB" id="9807111at2"/>
<comment type="subcellular location">
    <subcellularLocation>
        <location evidence="1">Cell membrane</location>
        <topology evidence="1">Multi-pass membrane protein</topology>
    </subcellularLocation>
</comment>
<feature type="transmembrane region" description="Helical" evidence="7">
    <location>
        <begin position="113"/>
        <end position="129"/>
    </location>
</feature>
<dbReference type="InterPro" id="IPR006726">
    <property type="entry name" value="PHBA_efflux_AaeB/fusaric-R"/>
</dbReference>
<dbReference type="PATRIC" id="fig|1114963.3.peg.1408"/>
<name>A0A0J7Y4R5_9SPHN</name>
<evidence type="ECO:0000256" key="4">
    <source>
        <dbReference type="ARBA" id="ARBA00022692"/>
    </source>
</evidence>
<dbReference type="EMBL" id="JACU01000003">
    <property type="protein sequence ID" value="KMS58906.1"/>
    <property type="molecule type" value="Genomic_DNA"/>
</dbReference>
<evidence type="ECO:0000256" key="2">
    <source>
        <dbReference type="ARBA" id="ARBA00022448"/>
    </source>
</evidence>
<dbReference type="AlphaFoldDB" id="A0A0J7Y4R5"/>
<evidence type="ECO:0000256" key="1">
    <source>
        <dbReference type="ARBA" id="ARBA00004651"/>
    </source>
</evidence>